<keyword evidence="2" id="KW-1185">Reference proteome</keyword>
<evidence type="ECO:0000313" key="2">
    <source>
        <dbReference type="Proteomes" id="UP001140234"/>
    </source>
</evidence>
<protein>
    <submittedName>
        <fullName evidence="1">Uncharacterized protein</fullName>
    </submittedName>
</protein>
<organism evidence="1 2">
    <name type="scientific">Coemansia nantahalensis</name>
    <dbReference type="NCBI Taxonomy" id="2789366"/>
    <lineage>
        <taxon>Eukaryota</taxon>
        <taxon>Fungi</taxon>
        <taxon>Fungi incertae sedis</taxon>
        <taxon>Zoopagomycota</taxon>
        <taxon>Kickxellomycotina</taxon>
        <taxon>Kickxellomycetes</taxon>
        <taxon>Kickxellales</taxon>
        <taxon>Kickxellaceae</taxon>
        <taxon>Coemansia</taxon>
    </lineage>
</organism>
<proteinExistence type="predicted"/>
<accession>A0ACC1JYV6</accession>
<dbReference type="EMBL" id="JANBUJ010000846">
    <property type="protein sequence ID" value="KAJ2769874.1"/>
    <property type="molecule type" value="Genomic_DNA"/>
</dbReference>
<dbReference type="Proteomes" id="UP001140234">
    <property type="component" value="Unassembled WGS sequence"/>
</dbReference>
<name>A0ACC1JYV6_9FUNG</name>
<reference evidence="1" key="1">
    <citation type="submission" date="2022-07" db="EMBL/GenBank/DDBJ databases">
        <title>Phylogenomic reconstructions and comparative analyses of Kickxellomycotina fungi.</title>
        <authorList>
            <person name="Reynolds N.K."/>
            <person name="Stajich J.E."/>
            <person name="Barry K."/>
            <person name="Grigoriev I.V."/>
            <person name="Crous P."/>
            <person name="Smith M.E."/>
        </authorList>
    </citation>
    <scope>NUCLEOTIDE SEQUENCE</scope>
    <source>
        <strain evidence="1">CBS 109366</strain>
    </source>
</reference>
<gene>
    <name evidence="1" type="ORF">IWQ57_002918</name>
</gene>
<sequence>MSEMANESGSIQFFKEPAAGEKLAVGEDAANPGRFIFTMPQPPTFSSVEEERRHRKQRLVAAFRIFSKLGLDEGIGGHLTCRDPEHPEMFWVNPFGVSFGCITIKDLLLVDHSGTVVRGSSPLNVGAFVTHSKIHGMRPDVVAACHSHSVYGKAFSSLAKPLLPITQDACSFYNDHAVFPGFNGVITDAAEGEKMAQTLGSNKAMILQNHGLLTVGGSVDEAAFWFIAMDRSCQAQLLAEAAGTPTCISDAVAADSHATVGSRIAGWFSFQPYYQLITKEQPDILCVDDEDGRLEL</sequence>
<evidence type="ECO:0000313" key="1">
    <source>
        <dbReference type="EMBL" id="KAJ2769874.1"/>
    </source>
</evidence>
<comment type="caution">
    <text evidence="1">The sequence shown here is derived from an EMBL/GenBank/DDBJ whole genome shotgun (WGS) entry which is preliminary data.</text>
</comment>